<dbReference type="AlphaFoldDB" id="A0A0B7KIL5"/>
<name>A0A0B7KIL5_BIOOC</name>
<feature type="transmembrane region" description="Helical" evidence="2">
    <location>
        <begin position="84"/>
        <end position="106"/>
    </location>
</feature>
<dbReference type="Proteomes" id="UP000616885">
    <property type="component" value="Unassembled WGS sequence"/>
</dbReference>
<dbReference type="EMBL" id="CDPU01000050">
    <property type="protein sequence ID" value="CEO55262.1"/>
    <property type="molecule type" value="Genomic_DNA"/>
</dbReference>
<reference evidence="4" key="2">
    <citation type="submission" date="2020-10" db="EMBL/GenBank/DDBJ databases">
        <title>High-Quality Genome Resource of Clonostachys rosea strain S41 by Oxford Nanopore Long-Read Sequencing.</title>
        <authorList>
            <person name="Wang H."/>
        </authorList>
    </citation>
    <scope>NUCLEOTIDE SEQUENCE</scope>
    <source>
        <strain evidence="4">S41</strain>
    </source>
</reference>
<protein>
    <recommendedName>
        <fullName evidence="5">MARVEL domain-containing protein</fullName>
    </recommendedName>
</protein>
<sequence>MTAAAIHSYYHSPRSIWINKLVFRVFSVVFCIALIALCAVLDTSFSGTASAVLVPQAVVTFFMGNADIIFILRRPSRFGVNPIAGIVVELLLVGGYIVGTIAFVYSSTRSYYNSDDYGRLANDLKIAGVTMGGLVLAAHFALFVIACYETDLRYRLQPKAQAKGEATVAEQGLVLCYNCRQPVNSPMYKEPESPSLDEKSPETYGRL</sequence>
<feature type="transmembrane region" description="Helical" evidence="2">
    <location>
        <begin position="126"/>
        <end position="148"/>
    </location>
</feature>
<organism evidence="3">
    <name type="scientific">Bionectria ochroleuca</name>
    <name type="common">Gliocladium roseum</name>
    <dbReference type="NCBI Taxonomy" id="29856"/>
    <lineage>
        <taxon>Eukaryota</taxon>
        <taxon>Fungi</taxon>
        <taxon>Dikarya</taxon>
        <taxon>Ascomycota</taxon>
        <taxon>Pezizomycotina</taxon>
        <taxon>Sordariomycetes</taxon>
        <taxon>Hypocreomycetidae</taxon>
        <taxon>Hypocreales</taxon>
        <taxon>Bionectriaceae</taxon>
        <taxon>Clonostachys</taxon>
    </lineage>
</organism>
<keyword evidence="2" id="KW-0472">Membrane</keyword>
<gene>
    <name evidence="3" type="ORF">BN869_000011320_1</name>
    <name evidence="4" type="ORF">IM811_011298</name>
</gene>
<feature type="region of interest" description="Disordered" evidence="1">
    <location>
        <begin position="187"/>
        <end position="207"/>
    </location>
</feature>
<feature type="transmembrane region" description="Helical" evidence="2">
    <location>
        <begin position="53"/>
        <end position="72"/>
    </location>
</feature>
<feature type="compositionally biased region" description="Basic and acidic residues" evidence="1">
    <location>
        <begin position="189"/>
        <end position="201"/>
    </location>
</feature>
<evidence type="ECO:0008006" key="5">
    <source>
        <dbReference type="Google" id="ProtNLM"/>
    </source>
</evidence>
<reference evidence="3" key="1">
    <citation type="submission" date="2015-01" db="EMBL/GenBank/DDBJ databases">
        <authorList>
            <person name="Durling Mikael"/>
        </authorList>
    </citation>
    <scope>NUCLEOTIDE SEQUENCE</scope>
</reference>
<keyword evidence="2" id="KW-1133">Transmembrane helix</keyword>
<dbReference type="EMBL" id="JADCTT010000003">
    <property type="protein sequence ID" value="KAF9755857.1"/>
    <property type="molecule type" value="Genomic_DNA"/>
</dbReference>
<keyword evidence="2" id="KW-0812">Transmembrane</keyword>
<evidence type="ECO:0000313" key="3">
    <source>
        <dbReference type="EMBL" id="CEO55262.1"/>
    </source>
</evidence>
<evidence type="ECO:0000256" key="1">
    <source>
        <dbReference type="SAM" id="MobiDB-lite"/>
    </source>
</evidence>
<feature type="transmembrane region" description="Helical" evidence="2">
    <location>
        <begin position="21"/>
        <end position="41"/>
    </location>
</feature>
<evidence type="ECO:0000256" key="2">
    <source>
        <dbReference type="SAM" id="Phobius"/>
    </source>
</evidence>
<evidence type="ECO:0000313" key="4">
    <source>
        <dbReference type="EMBL" id="KAF9755857.1"/>
    </source>
</evidence>
<proteinExistence type="predicted"/>
<accession>A0A0B7KIL5</accession>